<comment type="caution">
    <text evidence="3">The sequence shown here is derived from an EMBL/GenBank/DDBJ whole genome shotgun (WGS) entry which is preliminary data.</text>
</comment>
<protein>
    <submittedName>
        <fullName evidence="3">MerR family transcriptional regulator</fullName>
    </submittedName>
</protein>
<dbReference type="InterPro" id="IPR000551">
    <property type="entry name" value="MerR-type_HTH_dom"/>
</dbReference>
<dbReference type="EMBL" id="DSHZ01000462">
    <property type="protein sequence ID" value="HEO43078.1"/>
    <property type="molecule type" value="Genomic_DNA"/>
</dbReference>
<evidence type="ECO:0000256" key="1">
    <source>
        <dbReference type="SAM" id="Coils"/>
    </source>
</evidence>
<dbReference type="AlphaFoldDB" id="A0A7C2C3Q3"/>
<dbReference type="InterPro" id="IPR009061">
    <property type="entry name" value="DNA-bd_dom_put_sf"/>
</dbReference>
<reference evidence="3" key="1">
    <citation type="journal article" date="2020" name="mSystems">
        <title>Genome- and Community-Level Interaction Insights into Carbon Utilization and Element Cycling Functions of Hydrothermarchaeota in Hydrothermal Sediment.</title>
        <authorList>
            <person name="Zhou Z."/>
            <person name="Liu Y."/>
            <person name="Xu W."/>
            <person name="Pan J."/>
            <person name="Luo Z.H."/>
            <person name="Li M."/>
        </authorList>
    </citation>
    <scope>NUCLEOTIDE SEQUENCE [LARGE SCALE GENOMIC DNA]</scope>
    <source>
        <strain evidence="4">SpSt-189</strain>
        <strain evidence="3">SpSt-246</strain>
    </source>
</reference>
<dbReference type="PROSITE" id="PS50937">
    <property type="entry name" value="HTH_MERR_2"/>
    <property type="match status" value="1"/>
</dbReference>
<feature type="domain" description="HTH merR-type" evidence="2">
    <location>
        <begin position="19"/>
        <end position="86"/>
    </location>
</feature>
<sequence>MDHSEGEDLGQTLLPPHLAARALGVSPATLRRYAALWEGVVGPLPRDPRGGRLWSKEALARLQAAREAHLREGLPLEEALARVQGDFPAAGLALPSEGEALALLRDLAERLERVEGELRALREENARLREVLKALEPPRRPWWRFWGR</sequence>
<evidence type="ECO:0000313" key="3">
    <source>
        <dbReference type="EMBL" id="HEH83638.1"/>
    </source>
</evidence>
<accession>A0A7C2C3Q3</accession>
<keyword evidence="1" id="KW-0175">Coiled coil</keyword>
<gene>
    <name evidence="4" type="ORF">ENP09_09640</name>
    <name evidence="3" type="ORF">ENP73_12090</name>
</gene>
<dbReference type="GO" id="GO:0006355">
    <property type="term" value="P:regulation of DNA-templated transcription"/>
    <property type="evidence" value="ECO:0007669"/>
    <property type="project" value="InterPro"/>
</dbReference>
<dbReference type="EMBL" id="DSKL01000456">
    <property type="protein sequence ID" value="HEH83638.1"/>
    <property type="molecule type" value="Genomic_DNA"/>
</dbReference>
<feature type="coiled-coil region" evidence="1">
    <location>
        <begin position="104"/>
        <end position="131"/>
    </location>
</feature>
<dbReference type="CDD" id="cd00592">
    <property type="entry name" value="HTH_MerR-like"/>
    <property type="match status" value="1"/>
</dbReference>
<dbReference type="SUPFAM" id="SSF46955">
    <property type="entry name" value="Putative DNA-binding domain"/>
    <property type="match status" value="1"/>
</dbReference>
<proteinExistence type="predicted"/>
<name>A0A7C2C3Q3_9DEIN</name>
<evidence type="ECO:0000313" key="4">
    <source>
        <dbReference type="EMBL" id="HEO43078.1"/>
    </source>
</evidence>
<organism evidence="3">
    <name type="scientific">Thermus islandicus</name>
    <dbReference type="NCBI Taxonomy" id="540988"/>
    <lineage>
        <taxon>Bacteria</taxon>
        <taxon>Thermotogati</taxon>
        <taxon>Deinococcota</taxon>
        <taxon>Deinococci</taxon>
        <taxon>Thermales</taxon>
        <taxon>Thermaceae</taxon>
        <taxon>Thermus</taxon>
    </lineage>
</organism>
<evidence type="ECO:0000259" key="2">
    <source>
        <dbReference type="PROSITE" id="PS50937"/>
    </source>
</evidence>
<dbReference type="GO" id="GO:0003677">
    <property type="term" value="F:DNA binding"/>
    <property type="evidence" value="ECO:0007669"/>
    <property type="project" value="InterPro"/>
</dbReference>
<dbReference type="Gene3D" id="1.10.1660.10">
    <property type="match status" value="1"/>
</dbReference>